<keyword evidence="1" id="KW-0175">Coiled coil</keyword>
<dbReference type="AlphaFoldDB" id="A0A409Y3R7"/>
<protein>
    <submittedName>
        <fullName evidence="2">Uncharacterized protein</fullName>
    </submittedName>
</protein>
<dbReference type="Proteomes" id="UP000284706">
    <property type="component" value="Unassembled WGS sequence"/>
</dbReference>
<evidence type="ECO:0000313" key="3">
    <source>
        <dbReference type="Proteomes" id="UP000284706"/>
    </source>
</evidence>
<accession>A0A409Y3R7</accession>
<proteinExistence type="predicted"/>
<sequence>MKILENSSGWIGLGFEIRLYGWHSLGCNCGKEVLNGASGGLRPLSGFQVAIHLLTKPSSHFFASKSRQMSTPRKVIYNDAATMTESTTPLIKTWENGHEKEYRDACINTDLLGTNGGSNVSDRDVLDLGVMDDYPCVRREFVSISGGFFRNILFKVKNLFISGGEFTMVVHEDRIYELETEMYDLRARMDRLQAELRRAKQEKGRLMSIIRKRRSI</sequence>
<reference evidence="2 3" key="1">
    <citation type="journal article" date="2018" name="Evol. Lett.">
        <title>Horizontal gene cluster transfer increased hallucinogenic mushroom diversity.</title>
        <authorList>
            <person name="Reynolds H.T."/>
            <person name="Vijayakumar V."/>
            <person name="Gluck-Thaler E."/>
            <person name="Korotkin H.B."/>
            <person name="Matheny P.B."/>
            <person name="Slot J.C."/>
        </authorList>
    </citation>
    <scope>NUCLEOTIDE SEQUENCE [LARGE SCALE GENOMIC DNA]</scope>
    <source>
        <strain evidence="2 3">SRW20</strain>
    </source>
</reference>
<dbReference type="InParanoid" id="A0A409Y3R7"/>
<organism evidence="2 3">
    <name type="scientific">Gymnopilus dilepis</name>
    <dbReference type="NCBI Taxonomy" id="231916"/>
    <lineage>
        <taxon>Eukaryota</taxon>
        <taxon>Fungi</taxon>
        <taxon>Dikarya</taxon>
        <taxon>Basidiomycota</taxon>
        <taxon>Agaricomycotina</taxon>
        <taxon>Agaricomycetes</taxon>
        <taxon>Agaricomycetidae</taxon>
        <taxon>Agaricales</taxon>
        <taxon>Agaricineae</taxon>
        <taxon>Hymenogastraceae</taxon>
        <taxon>Gymnopilus</taxon>
    </lineage>
</organism>
<feature type="coiled-coil region" evidence="1">
    <location>
        <begin position="175"/>
        <end position="209"/>
    </location>
</feature>
<keyword evidence="3" id="KW-1185">Reference proteome</keyword>
<comment type="caution">
    <text evidence="2">The sequence shown here is derived from an EMBL/GenBank/DDBJ whole genome shotgun (WGS) entry which is preliminary data.</text>
</comment>
<evidence type="ECO:0000256" key="1">
    <source>
        <dbReference type="SAM" id="Coils"/>
    </source>
</evidence>
<evidence type="ECO:0000313" key="2">
    <source>
        <dbReference type="EMBL" id="PPQ97639.1"/>
    </source>
</evidence>
<dbReference type="EMBL" id="NHYE01001216">
    <property type="protein sequence ID" value="PPQ97639.1"/>
    <property type="molecule type" value="Genomic_DNA"/>
</dbReference>
<name>A0A409Y3R7_9AGAR</name>
<gene>
    <name evidence="2" type="ORF">CVT26_002463</name>
</gene>